<organism evidence="2 3">
    <name type="scientific">Roseovarius halotolerans</name>
    <dbReference type="NCBI Taxonomy" id="505353"/>
    <lineage>
        <taxon>Bacteria</taxon>
        <taxon>Pseudomonadati</taxon>
        <taxon>Pseudomonadota</taxon>
        <taxon>Alphaproteobacteria</taxon>
        <taxon>Rhodobacterales</taxon>
        <taxon>Roseobacteraceae</taxon>
        <taxon>Roseovarius</taxon>
    </lineage>
</organism>
<feature type="signal peptide" evidence="1">
    <location>
        <begin position="1"/>
        <end position="36"/>
    </location>
</feature>
<dbReference type="AlphaFoldDB" id="A0A1X6ZRJ4"/>
<proteinExistence type="predicted"/>
<gene>
    <name evidence="2" type="ORF">ROH8110_03294</name>
</gene>
<feature type="chain" id="PRO_5012214194" description="Dihydroxy-acid dehydratase" evidence="1">
    <location>
        <begin position="37"/>
        <end position="226"/>
    </location>
</feature>
<dbReference type="Proteomes" id="UP000193207">
    <property type="component" value="Unassembled WGS sequence"/>
</dbReference>
<sequence length="226" mass="23003">MSTWISDRAGVRRLPRRAALLCMCVLLAGCIGTASGGPDNGAPLRQLSLYDGEVVVAAPRGYCVDASNLRRRASGAVVPMASCESLTGKSGIAVLPALISVSVLPRRGAAPPARPLAAEIAASLAPAQPLRQIDRPRASFVHFASGGGDILPGGDPGHWRAGMVINGHLIGLAVYAPAGSPLAGDEGFDLISALADALYRASPDPAADSVSRAAASQAYGLFLFPG</sequence>
<keyword evidence="1" id="KW-0732">Signal</keyword>
<evidence type="ECO:0000256" key="1">
    <source>
        <dbReference type="SAM" id="SignalP"/>
    </source>
</evidence>
<evidence type="ECO:0008006" key="4">
    <source>
        <dbReference type="Google" id="ProtNLM"/>
    </source>
</evidence>
<name>A0A1X6ZRJ4_9RHOB</name>
<accession>A0A1X6ZRJ4</accession>
<evidence type="ECO:0000313" key="3">
    <source>
        <dbReference type="Proteomes" id="UP000193207"/>
    </source>
</evidence>
<dbReference type="EMBL" id="FWFU01000004">
    <property type="protein sequence ID" value="SLN59131.1"/>
    <property type="molecule type" value="Genomic_DNA"/>
</dbReference>
<reference evidence="2 3" key="1">
    <citation type="submission" date="2017-03" db="EMBL/GenBank/DDBJ databases">
        <authorList>
            <person name="Afonso C.L."/>
            <person name="Miller P.J."/>
            <person name="Scott M.A."/>
            <person name="Spackman E."/>
            <person name="Goraichik I."/>
            <person name="Dimitrov K.M."/>
            <person name="Suarez D.L."/>
            <person name="Swayne D.E."/>
        </authorList>
    </citation>
    <scope>NUCLEOTIDE SEQUENCE [LARGE SCALE GENOMIC DNA]</scope>
    <source>
        <strain evidence="2 3">CECT 8110</strain>
    </source>
</reference>
<keyword evidence="3" id="KW-1185">Reference proteome</keyword>
<dbReference type="OrthoDB" id="7829925at2"/>
<protein>
    <recommendedName>
        <fullName evidence="4">Dihydroxy-acid dehydratase</fullName>
    </recommendedName>
</protein>
<evidence type="ECO:0000313" key="2">
    <source>
        <dbReference type="EMBL" id="SLN59131.1"/>
    </source>
</evidence>